<keyword evidence="1" id="KW-0812">Transmembrane</keyword>
<proteinExistence type="predicted"/>
<dbReference type="Proteomes" id="UP000005707">
    <property type="component" value="Unassembled WGS sequence"/>
</dbReference>
<dbReference type="OrthoDB" id="5461404at2"/>
<dbReference type="STRING" id="1033810.HLPCO_002682"/>
<comment type="caution">
    <text evidence="3">The sequence shown here is derived from an EMBL/GenBank/DDBJ whole genome shotgun (WGS) entry which is preliminary data.</text>
</comment>
<gene>
    <name evidence="3" type="ORF">HLPCO_002682</name>
</gene>
<evidence type="ECO:0000313" key="4">
    <source>
        <dbReference type="Proteomes" id="UP000005707"/>
    </source>
</evidence>
<protein>
    <submittedName>
        <fullName evidence="3">Short domain protein</fullName>
    </submittedName>
</protein>
<evidence type="ECO:0000259" key="2">
    <source>
        <dbReference type="Pfam" id="PF09851"/>
    </source>
</evidence>
<keyword evidence="1" id="KW-0472">Membrane</keyword>
<dbReference type="InterPro" id="IPR018649">
    <property type="entry name" value="SHOCT"/>
</dbReference>
<dbReference type="RefSeq" id="WP_021031168.1">
    <property type="nucleotide sequence ID" value="NZ_AFNU02000013.1"/>
</dbReference>
<evidence type="ECO:0000256" key="1">
    <source>
        <dbReference type="SAM" id="Phobius"/>
    </source>
</evidence>
<dbReference type="AlphaFoldDB" id="U2DRP1"/>
<evidence type="ECO:0000313" key="3">
    <source>
        <dbReference type="EMBL" id="ERJ11242.1"/>
    </source>
</evidence>
<reference evidence="3 4" key="1">
    <citation type="journal article" date="2011" name="J. Bacteriol.">
        <title>Genome sequence of Haloplasma contractile, an unusual contractile bacterium from a deep-sea anoxic brine lake.</title>
        <authorList>
            <person name="Antunes A."/>
            <person name="Alam I."/>
            <person name="El Dorry H."/>
            <person name="Siam R."/>
            <person name="Robertson A."/>
            <person name="Bajic V.B."/>
            <person name="Stingl U."/>
        </authorList>
    </citation>
    <scope>NUCLEOTIDE SEQUENCE [LARGE SCALE GENOMIC DNA]</scope>
    <source>
        <strain evidence="3 4">SSD-17B</strain>
    </source>
</reference>
<dbReference type="EMBL" id="AFNU02000013">
    <property type="protein sequence ID" value="ERJ11242.1"/>
    <property type="molecule type" value="Genomic_DNA"/>
</dbReference>
<reference evidence="3 4" key="2">
    <citation type="journal article" date="2013" name="PLoS ONE">
        <title>INDIGO - INtegrated Data Warehouse of MIcrobial GenOmes with Examples from the Red Sea Extremophiles.</title>
        <authorList>
            <person name="Alam I."/>
            <person name="Antunes A."/>
            <person name="Kamau A.A."/>
            <person name="Ba Alawi W."/>
            <person name="Kalkatawi M."/>
            <person name="Stingl U."/>
            <person name="Bajic V.B."/>
        </authorList>
    </citation>
    <scope>NUCLEOTIDE SEQUENCE [LARGE SCALE GENOMIC DNA]</scope>
    <source>
        <strain evidence="3 4">SSD-17B</strain>
    </source>
</reference>
<organism evidence="3 4">
    <name type="scientific">Haloplasma contractile SSD-17B</name>
    <dbReference type="NCBI Taxonomy" id="1033810"/>
    <lineage>
        <taxon>Bacteria</taxon>
        <taxon>Bacillati</taxon>
        <taxon>Mycoplasmatota</taxon>
        <taxon>Mollicutes</taxon>
        <taxon>Haloplasmatales</taxon>
        <taxon>Haloplasmataceae</taxon>
        <taxon>Haloplasma</taxon>
    </lineage>
</organism>
<feature type="domain" description="SHOCT" evidence="2">
    <location>
        <begin position="53"/>
        <end position="76"/>
    </location>
</feature>
<name>U2DRP1_9MOLU</name>
<dbReference type="InParanoid" id="U2DRP1"/>
<keyword evidence="4" id="KW-1185">Reference proteome</keyword>
<keyword evidence="1" id="KW-1133">Transmembrane helix</keyword>
<accession>U2DRP1</accession>
<sequence>MMNWDENGYHMDGFMDGFGWYSIIFVLLLGLITYLIIKILSGNNNAKPSNTSALDELNKRFVNGELTEDEYIRKKNLINNDT</sequence>
<feature type="transmembrane region" description="Helical" evidence="1">
    <location>
        <begin position="20"/>
        <end position="37"/>
    </location>
</feature>
<dbReference type="Pfam" id="PF09851">
    <property type="entry name" value="SHOCT"/>
    <property type="match status" value="1"/>
</dbReference>